<dbReference type="EMBL" id="CAUYUJ010020446">
    <property type="protein sequence ID" value="CAK0898234.1"/>
    <property type="molecule type" value="Genomic_DNA"/>
</dbReference>
<name>A0ABN9XJ25_9DINO</name>
<feature type="non-terminal residue" evidence="1">
    <location>
        <position position="240"/>
    </location>
</feature>
<proteinExistence type="predicted"/>
<organism evidence="1 2">
    <name type="scientific">Prorocentrum cordatum</name>
    <dbReference type="NCBI Taxonomy" id="2364126"/>
    <lineage>
        <taxon>Eukaryota</taxon>
        <taxon>Sar</taxon>
        <taxon>Alveolata</taxon>
        <taxon>Dinophyceae</taxon>
        <taxon>Prorocentrales</taxon>
        <taxon>Prorocentraceae</taxon>
        <taxon>Prorocentrum</taxon>
    </lineage>
</organism>
<comment type="caution">
    <text evidence="1">The sequence shown here is derived from an EMBL/GenBank/DDBJ whole genome shotgun (WGS) entry which is preliminary data.</text>
</comment>
<sequence>ARGRREGRAPAIAFMSVYNHGLASPDRRKVAAAWHAARRRAHARPKARLFLPAGEFSYDDGADLGCLNPSRSPQHEANIKKAARLNGNFPPREPDLASHPARLGAAPPLLRSAARARWRRDTRALGLLIATAPIAAKYFQVGDEGAALLVPDAFASRMRRAAPSVLDRRRADAQLRAAAAYQRGARDAGANWGCGWRTRQMAQLCRPFHSAQILAGMLQSAHPATSAISSTTTLATARDG</sequence>
<reference evidence="1" key="1">
    <citation type="submission" date="2023-10" db="EMBL/GenBank/DDBJ databases">
        <authorList>
            <person name="Chen Y."/>
            <person name="Shah S."/>
            <person name="Dougan E. K."/>
            <person name="Thang M."/>
            <person name="Chan C."/>
        </authorList>
    </citation>
    <scope>NUCLEOTIDE SEQUENCE [LARGE SCALE GENOMIC DNA]</scope>
</reference>
<protein>
    <submittedName>
        <fullName evidence="1">Uncharacterized protein</fullName>
    </submittedName>
</protein>
<evidence type="ECO:0000313" key="2">
    <source>
        <dbReference type="Proteomes" id="UP001189429"/>
    </source>
</evidence>
<accession>A0ABN9XJ25</accession>
<gene>
    <name evidence="1" type="ORF">PCOR1329_LOCUS76158</name>
</gene>
<keyword evidence="2" id="KW-1185">Reference proteome</keyword>
<evidence type="ECO:0000313" key="1">
    <source>
        <dbReference type="EMBL" id="CAK0898234.1"/>
    </source>
</evidence>
<dbReference type="Proteomes" id="UP001189429">
    <property type="component" value="Unassembled WGS sequence"/>
</dbReference>
<feature type="non-terminal residue" evidence="1">
    <location>
        <position position="1"/>
    </location>
</feature>